<feature type="domain" description="Anti-sigma K factor RskA C-terminal" evidence="13">
    <location>
        <begin position="105"/>
        <end position="247"/>
    </location>
</feature>
<evidence type="ECO:0000256" key="6">
    <source>
        <dbReference type="ARBA" id="ARBA00023015"/>
    </source>
</evidence>
<keyword evidence="3" id="KW-1003">Cell membrane</keyword>
<dbReference type="RefSeq" id="WP_069992109.1">
    <property type="nucleotide sequence ID" value="NZ_LJGV01000022.1"/>
</dbReference>
<keyword evidence="5 12" id="KW-1133">Transmembrane helix</keyword>
<evidence type="ECO:0000313" key="15">
    <source>
        <dbReference type="EMBL" id="OEU99146.1"/>
    </source>
</evidence>
<evidence type="ECO:0000256" key="7">
    <source>
        <dbReference type="ARBA" id="ARBA00023136"/>
    </source>
</evidence>
<evidence type="ECO:0000313" key="16">
    <source>
        <dbReference type="Proteomes" id="UP000175829"/>
    </source>
</evidence>
<accession>A0A1E7K5N6</accession>
<keyword evidence="8" id="KW-0804">Transcription</keyword>
<dbReference type="GO" id="GO:0005886">
    <property type="term" value="C:plasma membrane"/>
    <property type="evidence" value="ECO:0007669"/>
    <property type="project" value="UniProtKB-SubCell"/>
</dbReference>
<dbReference type="Pfam" id="PF22618">
    <property type="entry name" value="RskA_N"/>
    <property type="match status" value="1"/>
</dbReference>
<evidence type="ECO:0000256" key="11">
    <source>
        <dbReference type="SAM" id="MobiDB-lite"/>
    </source>
</evidence>
<dbReference type="Gene3D" id="1.10.10.1320">
    <property type="entry name" value="Anti-sigma factor, zinc-finger domain"/>
    <property type="match status" value="1"/>
</dbReference>
<dbReference type="PANTHER" id="PTHR37461:SF1">
    <property type="entry name" value="ANTI-SIGMA-K FACTOR RSKA"/>
    <property type="match status" value="1"/>
</dbReference>
<keyword evidence="7 12" id="KW-0472">Membrane</keyword>
<dbReference type="InterPro" id="IPR041916">
    <property type="entry name" value="Anti_sigma_zinc_sf"/>
</dbReference>
<feature type="domain" description="Anti-sigma-K factor RskA N-terminal" evidence="14">
    <location>
        <begin position="6"/>
        <end position="48"/>
    </location>
</feature>
<dbReference type="InterPro" id="IPR051474">
    <property type="entry name" value="Anti-sigma-K/W_factor"/>
</dbReference>
<gene>
    <name evidence="15" type="ORF">AN217_16505</name>
</gene>
<feature type="transmembrane region" description="Helical" evidence="12">
    <location>
        <begin position="99"/>
        <end position="120"/>
    </location>
</feature>
<sequence length="254" mass="26759">MKTAELHTLTGAYALDAVSGDERDEFEKHLRACSFCAQEVAELRATAARLGQAVSEQPPAELRERVLRRIGEVRQESPGGRAAEEDVAVRVPRGRRRAWHIWALAACVAAAGALGGVAVWQHQEAQDARQRSERAQDRAEALARVLSASDARAVSGGELPGGGSSTVVLSQSQNRAALVVSGMPAPPKGKVYQLWLSEDGRMRPAGLMHPGSGSEAALLEGKLDGASGMGVTVEPDGGSPQPTSEPVMLVDFPA</sequence>
<dbReference type="InterPro" id="IPR053877">
    <property type="entry name" value="RskA_N"/>
</dbReference>
<reference evidence="15 16" key="1">
    <citation type="journal article" date="2016" name="Front. Microbiol.">
        <title>Comparative Genomics Analysis of Streptomyces Species Reveals Their Adaptation to the Marine Environment and Their Diversity at the Genomic Level.</title>
        <authorList>
            <person name="Tian X."/>
            <person name="Zhang Z."/>
            <person name="Yang T."/>
            <person name="Chen M."/>
            <person name="Li J."/>
            <person name="Chen F."/>
            <person name="Yang J."/>
            <person name="Li W."/>
            <person name="Zhang B."/>
            <person name="Zhang Z."/>
            <person name="Wu J."/>
            <person name="Zhang C."/>
            <person name="Long L."/>
            <person name="Xiao J."/>
        </authorList>
    </citation>
    <scope>NUCLEOTIDE SEQUENCE [LARGE SCALE GENOMIC DNA]</scope>
    <source>
        <strain evidence="15 16">SCSIO M10379</strain>
    </source>
</reference>
<dbReference type="Pfam" id="PF10099">
    <property type="entry name" value="RskA_C"/>
    <property type="match status" value="1"/>
</dbReference>
<dbReference type="GO" id="GO:0016989">
    <property type="term" value="F:sigma factor antagonist activity"/>
    <property type="evidence" value="ECO:0007669"/>
    <property type="project" value="TreeGrafter"/>
</dbReference>
<evidence type="ECO:0000256" key="9">
    <source>
        <dbReference type="ARBA" id="ARBA00029829"/>
    </source>
</evidence>
<keyword evidence="4 12" id="KW-0812">Transmembrane</keyword>
<evidence type="ECO:0000259" key="14">
    <source>
        <dbReference type="Pfam" id="PF22618"/>
    </source>
</evidence>
<keyword evidence="6" id="KW-0805">Transcription regulation</keyword>
<dbReference type="AlphaFoldDB" id="A0A1E7K5N6"/>
<evidence type="ECO:0000256" key="8">
    <source>
        <dbReference type="ARBA" id="ARBA00023163"/>
    </source>
</evidence>
<dbReference type="InterPro" id="IPR018764">
    <property type="entry name" value="RskA_C"/>
</dbReference>
<dbReference type="GO" id="GO:0006417">
    <property type="term" value="P:regulation of translation"/>
    <property type="evidence" value="ECO:0007669"/>
    <property type="project" value="TreeGrafter"/>
</dbReference>
<dbReference type="Proteomes" id="UP000175829">
    <property type="component" value="Unassembled WGS sequence"/>
</dbReference>
<evidence type="ECO:0000259" key="13">
    <source>
        <dbReference type="Pfam" id="PF10099"/>
    </source>
</evidence>
<evidence type="ECO:0000256" key="4">
    <source>
        <dbReference type="ARBA" id="ARBA00022692"/>
    </source>
</evidence>
<evidence type="ECO:0000256" key="2">
    <source>
        <dbReference type="ARBA" id="ARBA00004236"/>
    </source>
</evidence>
<name>A0A1E7K5N6_9ACTN</name>
<dbReference type="PATRIC" id="fig|943816.4.peg.2772"/>
<evidence type="ECO:0000256" key="10">
    <source>
        <dbReference type="ARBA" id="ARBA00030803"/>
    </source>
</evidence>
<proteinExistence type="predicted"/>
<comment type="caution">
    <text evidence="15">The sequence shown here is derived from an EMBL/GenBank/DDBJ whole genome shotgun (WGS) entry which is preliminary data.</text>
</comment>
<dbReference type="EMBL" id="LJGV01000022">
    <property type="protein sequence ID" value="OEU99146.1"/>
    <property type="molecule type" value="Genomic_DNA"/>
</dbReference>
<comment type="subcellular location">
    <subcellularLocation>
        <location evidence="2">Cell membrane</location>
    </subcellularLocation>
    <subcellularLocation>
        <location evidence="1">Membrane</location>
        <topology evidence="1">Single-pass membrane protein</topology>
    </subcellularLocation>
</comment>
<feature type="region of interest" description="Disordered" evidence="11">
    <location>
        <begin position="231"/>
        <end position="254"/>
    </location>
</feature>
<protein>
    <recommendedName>
        <fullName evidence="10">Regulator of SigK</fullName>
    </recommendedName>
    <alternativeName>
        <fullName evidence="9">Sigma-K anti-sigma factor RskA</fullName>
    </alternativeName>
</protein>
<dbReference type="PANTHER" id="PTHR37461">
    <property type="entry name" value="ANTI-SIGMA-K FACTOR RSKA"/>
    <property type="match status" value="1"/>
</dbReference>
<evidence type="ECO:0000256" key="3">
    <source>
        <dbReference type="ARBA" id="ARBA00022475"/>
    </source>
</evidence>
<evidence type="ECO:0000256" key="5">
    <source>
        <dbReference type="ARBA" id="ARBA00022989"/>
    </source>
</evidence>
<evidence type="ECO:0000256" key="12">
    <source>
        <dbReference type="SAM" id="Phobius"/>
    </source>
</evidence>
<evidence type="ECO:0000256" key="1">
    <source>
        <dbReference type="ARBA" id="ARBA00004167"/>
    </source>
</evidence>
<organism evidence="15 16">
    <name type="scientific">Streptomyces qinglanensis</name>
    <dbReference type="NCBI Taxonomy" id="943816"/>
    <lineage>
        <taxon>Bacteria</taxon>
        <taxon>Bacillati</taxon>
        <taxon>Actinomycetota</taxon>
        <taxon>Actinomycetes</taxon>
        <taxon>Kitasatosporales</taxon>
        <taxon>Streptomycetaceae</taxon>
        <taxon>Streptomyces</taxon>
    </lineage>
</organism>